<dbReference type="InterPro" id="IPR050832">
    <property type="entry name" value="Bact_Acetyltransf"/>
</dbReference>
<sequence length="169" mass="18402">MNEAVPAGPRLIRTVLTAEVPDIAALHARARATYDPDGLPDGGGDWPTAWREAVERPDGQVLCAVEQGRLAAVASFRTPRGGDPGTVALHQFHVDPHRWRTGIGTALHAACVETWRADRRHTAVLDVLTDNRRARAFCARHGWVPDEGHPSTADDRRLRLRLPLAPPGG</sequence>
<dbReference type="PANTHER" id="PTHR43877">
    <property type="entry name" value="AMINOALKYLPHOSPHONATE N-ACETYLTRANSFERASE-RELATED-RELATED"/>
    <property type="match status" value="1"/>
</dbReference>
<gene>
    <name evidence="5" type="ORF">JS756_08175</name>
</gene>
<comment type="caution">
    <text evidence="5">The sequence shown here is derived from an EMBL/GenBank/DDBJ whole genome shotgun (WGS) entry which is preliminary data.</text>
</comment>
<proteinExistence type="predicted"/>
<evidence type="ECO:0000313" key="6">
    <source>
        <dbReference type="Proteomes" id="UP000788262"/>
    </source>
</evidence>
<feature type="domain" description="N-acetyltransferase" evidence="4">
    <location>
        <begin position="10"/>
        <end position="165"/>
    </location>
</feature>
<dbReference type="RefSeq" id="WP_205382328.1">
    <property type="nucleotide sequence ID" value="NZ_JAFFZS010000004.1"/>
</dbReference>
<dbReference type="SUPFAM" id="SSF55729">
    <property type="entry name" value="Acyl-CoA N-acyltransferases (Nat)"/>
    <property type="match status" value="1"/>
</dbReference>
<evidence type="ECO:0000313" key="5">
    <source>
        <dbReference type="EMBL" id="MBN0044088.1"/>
    </source>
</evidence>
<dbReference type="CDD" id="cd04301">
    <property type="entry name" value="NAT_SF"/>
    <property type="match status" value="1"/>
</dbReference>
<dbReference type="InterPro" id="IPR000182">
    <property type="entry name" value="GNAT_dom"/>
</dbReference>
<dbReference type="Proteomes" id="UP000788262">
    <property type="component" value="Unassembled WGS sequence"/>
</dbReference>
<dbReference type="Pfam" id="PF00583">
    <property type="entry name" value="Acetyltransf_1"/>
    <property type="match status" value="1"/>
</dbReference>
<evidence type="ECO:0000256" key="2">
    <source>
        <dbReference type="ARBA" id="ARBA00023315"/>
    </source>
</evidence>
<reference evidence="5 6" key="1">
    <citation type="submission" date="2021-02" db="EMBL/GenBank/DDBJ databases">
        <title>Whole genome sequencing of Streptomyces actuosus VRA1.</title>
        <authorList>
            <person name="Sen G."/>
            <person name="Sen A."/>
        </authorList>
    </citation>
    <scope>NUCLEOTIDE SEQUENCE [LARGE SCALE GENOMIC DNA]</scope>
    <source>
        <strain evidence="5 6">VRA1</strain>
    </source>
</reference>
<name>A0ABS2VLW1_STRAS</name>
<keyword evidence="1" id="KW-0808">Transferase</keyword>
<organism evidence="5 6">
    <name type="scientific">Streptomyces actuosus</name>
    <dbReference type="NCBI Taxonomy" id="1885"/>
    <lineage>
        <taxon>Bacteria</taxon>
        <taxon>Bacillati</taxon>
        <taxon>Actinomycetota</taxon>
        <taxon>Actinomycetes</taxon>
        <taxon>Kitasatosporales</taxon>
        <taxon>Streptomycetaceae</taxon>
        <taxon>Streptomyces</taxon>
    </lineage>
</organism>
<evidence type="ECO:0000259" key="4">
    <source>
        <dbReference type="PROSITE" id="PS51186"/>
    </source>
</evidence>
<evidence type="ECO:0000256" key="1">
    <source>
        <dbReference type="ARBA" id="ARBA00022679"/>
    </source>
</evidence>
<keyword evidence="2" id="KW-0012">Acyltransferase</keyword>
<dbReference type="PANTHER" id="PTHR43877:SF1">
    <property type="entry name" value="ACETYLTRANSFERASE"/>
    <property type="match status" value="1"/>
</dbReference>
<keyword evidence="6" id="KW-1185">Reference proteome</keyword>
<evidence type="ECO:0000256" key="3">
    <source>
        <dbReference type="SAM" id="MobiDB-lite"/>
    </source>
</evidence>
<dbReference type="Gene3D" id="3.40.630.30">
    <property type="match status" value="1"/>
</dbReference>
<feature type="region of interest" description="Disordered" evidence="3">
    <location>
        <begin position="145"/>
        <end position="169"/>
    </location>
</feature>
<feature type="compositionally biased region" description="Basic and acidic residues" evidence="3">
    <location>
        <begin position="145"/>
        <end position="157"/>
    </location>
</feature>
<dbReference type="EMBL" id="JAFFZS010000004">
    <property type="protein sequence ID" value="MBN0044088.1"/>
    <property type="molecule type" value="Genomic_DNA"/>
</dbReference>
<dbReference type="InterPro" id="IPR016181">
    <property type="entry name" value="Acyl_CoA_acyltransferase"/>
</dbReference>
<protein>
    <submittedName>
        <fullName evidence="5">GNAT family N-acetyltransferase</fullName>
    </submittedName>
</protein>
<accession>A0ABS2VLW1</accession>
<dbReference type="PROSITE" id="PS51186">
    <property type="entry name" value="GNAT"/>
    <property type="match status" value="1"/>
</dbReference>